<keyword evidence="1" id="KW-0677">Repeat</keyword>
<evidence type="ECO:0000313" key="6">
    <source>
        <dbReference type="EMBL" id="PNX89187.1"/>
    </source>
</evidence>
<keyword evidence="3" id="KW-0611">Plant defense</keyword>
<dbReference type="InterPro" id="IPR041118">
    <property type="entry name" value="Rx_N"/>
</dbReference>
<dbReference type="PRINTS" id="PR00364">
    <property type="entry name" value="DISEASERSIST"/>
</dbReference>
<dbReference type="SUPFAM" id="SSF52540">
    <property type="entry name" value="P-loop containing nucleoside triphosphate hydrolases"/>
    <property type="match status" value="1"/>
</dbReference>
<evidence type="ECO:0000259" key="5">
    <source>
        <dbReference type="Pfam" id="PF18052"/>
    </source>
</evidence>
<evidence type="ECO:0000256" key="3">
    <source>
        <dbReference type="ARBA" id="ARBA00022821"/>
    </source>
</evidence>
<dbReference type="Pfam" id="PF00931">
    <property type="entry name" value="NB-ARC"/>
    <property type="match status" value="1"/>
</dbReference>
<reference evidence="6 7" key="2">
    <citation type="journal article" date="2017" name="Front. Plant Sci.">
        <title>Gene Classification and Mining of Molecular Markers Useful in Red Clover (Trifolium pratense) Breeding.</title>
        <authorList>
            <person name="Istvanek J."/>
            <person name="Dluhosova J."/>
            <person name="Dluhos P."/>
            <person name="Patkova L."/>
            <person name="Nedelnik J."/>
            <person name="Repkova J."/>
        </authorList>
    </citation>
    <scope>NUCLEOTIDE SEQUENCE [LARGE SCALE GENOMIC DNA]</scope>
    <source>
        <strain evidence="7">cv. Tatra</strain>
        <tissue evidence="6">Young leaves</tissue>
    </source>
</reference>
<dbReference type="GO" id="GO:0006952">
    <property type="term" value="P:defense response"/>
    <property type="evidence" value="ECO:0007669"/>
    <property type="project" value="UniProtKB-KW"/>
</dbReference>
<dbReference type="Gene3D" id="3.40.50.300">
    <property type="entry name" value="P-loop containing nucleotide triphosphate hydrolases"/>
    <property type="match status" value="1"/>
</dbReference>
<dbReference type="Proteomes" id="UP000236291">
    <property type="component" value="Unassembled WGS sequence"/>
</dbReference>
<dbReference type="ExpressionAtlas" id="A0A2K3MEH8">
    <property type="expression patterns" value="baseline"/>
</dbReference>
<name>A0A2K3MEH8_TRIPR</name>
<dbReference type="AlphaFoldDB" id="A0A2K3MEH8"/>
<accession>A0A2K3MEH8</accession>
<sequence>MHAFLKDVDAESAESMMNIRQKVWVSQLRLVAQNAKSLFEEYSKAGWFLRLIIKRPVFAQEINYLLKEILSISDRKNIYSVANIIIQGTTQQELLVTTSTSPSIQEEREVRGVIEPPALVAASSYRSVTGLKGKVQSIRSEMELIDALFQDVQVMGGLDKRSRIWVDQMEGIGIEARSVINDYATNLEGKSFFTVLSKHQSRLLISNKIDDIRNTIEDASRRRKAYGLGQIQSRVVSSSSTVQIIRGRMQPSLVVAATKKSSIIGFGDDAQVLIAQLLTDEKCRCITWIVGIGGTGKTTLAELIFHDNAVISHFECRISVSLPSNLNSNYTAQQLLEEIAKEATKIIKGDPQSDLVLETLAGKKYLIVVDGIEETSQAYLDTLKQAIPDKSTGSRLLLTTRNATIARRHAA</sequence>
<dbReference type="Gene3D" id="1.20.5.4130">
    <property type="match status" value="1"/>
</dbReference>
<dbReference type="STRING" id="57577.A0A2K3MEH8"/>
<feature type="domain" description="Disease resistance N-terminal" evidence="5">
    <location>
        <begin position="121"/>
        <end position="197"/>
    </location>
</feature>
<evidence type="ECO:0000256" key="2">
    <source>
        <dbReference type="ARBA" id="ARBA00022741"/>
    </source>
</evidence>
<dbReference type="PANTHER" id="PTHR19338">
    <property type="entry name" value="TRANSLOCASE OF INNER MITOCHONDRIAL MEMBRANE 13 HOMOLOG"/>
    <property type="match status" value="1"/>
</dbReference>
<comment type="caution">
    <text evidence="6">The sequence shown here is derived from an EMBL/GenBank/DDBJ whole genome shotgun (WGS) entry which is preliminary data.</text>
</comment>
<evidence type="ECO:0000256" key="1">
    <source>
        <dbReference type="ARBA" id="ARBA00022737"/>
    </source>
</evidence>
<dbReference type="EMBL" id="ASHM01058942">
    <property type="protein sequence ID" value="PNX89187.1"/>
    <property type="molecule type" value="Genomic_DNA"/>
</dbReference>
<evidence type="ECO:0000313" key="7">
    <source>
        <dbReference type="Proteomes" id="UP000236291"/>
    </source>
</evidence>
<dbReference type="PANTHER" id="PTHR19338:SF73">
    <property type="entry name" value="DISEASE RESISTANCE PROTEIN RGA2-LIKE"/>
    <property type="match status" value="1"/>
</dbReference>
<dbReference type="InterPro" id="IPR027417">
    <property type="entry name" value="P-loop_NTPase"/>
</dbReference>
<dbReference type="GO" id="GO:0043531">
    <property type="term" value="F:ADP binding"/>
    <property type="evidence" value="ECO:0007669"/>
    <property type="project" value="InterPro"/>
</dbReference>
<gene>
    <name evidence="6" type="ORF">L195_g045304</name>
</gene>
<feature type="non-terminal residue" evidence="6">
    <location>
        <position position="411"/>
    </location>
</feature>
<dbReference type="Pfam" id="PF18052">
    <property type="entry name" value="Rx_N"/>
    <property type="match status" value="1"/>
</dbReference>
<feature type="domain" description="NB-ARC" evidence="4">
    <location>
        <begin position="273"/>
        <end position="410"/>
    </location>
</feature>
<proteinExistence type="predicted"/>
<evidence type="ECO:0000259" key="4">
    <source>
        <dbReference type="Pfam" id="PF00931"/>
    </source>
</evidence>
<protein>
    <submittedName>
        <fullName evidence="6">Disease resistance protein rpp13-like</fullName>
    </submittedName>
</protein>
<reference evidence="6 7" key="1">
    <citation type="journal article" date="2014" name="Am. J. Bot.">
        <title>Genome assembly and annotation for red clover (Trifolium pratense; Fabaceae).</title>
        <authorList>
            <person name="Istvanek J."/>
            <person name="Jaros M."/>
            <person name="Krenek A."/>
            <person name="Repkova J."/>
        </authorList>
    </citation>
    <scope>NUCLEOTIDE SEQUENCE [LARGE SCALE GENOMIC DNA]</scope>
    <source>
        <strain evidence="7">cv. Tatra</strain>
        <tissue evidence="6">Young leaves</tissue>
    </source>
</reference>
<keyword evidence="2" id="KW-0547">Nucleotide-binding</keyword>
<organism evidence="6 7">
    <name type="scientific">Trifolium pratense</name>
    <name type="common">Red clover</name>
    <dbReference type="NCBI Taxonomy" id="57577"/>
    <lineage>
        <taxon>Eukaryota</taxon>
        <taxon>Viridiplantae</taxon>
        <taxon>Streptophyta</taxon>
        <taxon>Embryophyta</taxon>
        <taxon>Tracheophyta</taxon>
        <taxon>Spermatophyta</taxon>
        <taxon>Magnoliopsida</taxon>
        <taxon>eudicotyledons</taxon>
        <taxon>Gunneridae</taxon>
        <taxon>Pentapetalae</taxon>
        <taxon>rosids</taxon>
        <taxon>fabids</taxon>
        <taxon>Fabales</taxon>
        <taxon>Fabaceae</taxon>
        <taxon>Papilionoideae</taxon>
        <taxon>50 kb inversion clade</taxon>
        <taxon>NPAAA clade</taxon>
        <taxon>Hologalegina</taxon>
        <taxon>IRL clade</taxon>
        <taxon>Trifolieae</taxon>
        <taxon>Trifolium</taxon>
    </lineage>
</organism>
<dbReference type="InterPro" id="IPR002182">
    <property type="entry name" value="NB-ARC"/>
</dbReference>